<reference evidence="3" key="1">
    <citation type="submission" date="2017-10" db="EMBL/GenBank/DDBJ databases">
        <title>Rapid genome shrinkage in a self-fertile nematode reveals novel sperm competition proteins.</title>
        <authorList>
            <person name="Yin D."/>
            <person name="Schwarz E.M."/>
            <person name="Thomas C.G."/>
            <person name="Felde R.L."/>
            <person name="Korf I.F."/>
            <person name="Cutter A.D."/>
            <person name="Schartner C.M."/>
            <person name="Ralston E.J."/>
            <person name="Meyer B.J."/>
            <person name="Haag E.S."/>
        </authorList>
    </citation>
    <scope>NUCLEOTIDE SEQUENCE [LARGE SCALE GENOMIC DNA]</scope>
    <source>
        <strain evidence="3">JU1422</strain>
    </source>
</reference>
<dbReference type="AlphaFoldDB" id="A0A2G5SST0"/>
<keyword evidence="3" id="KW-1185">Reference proteome</keyword>
<gene>
    <name evidence="2" type="primary">Cnig_chr_X.g24066</name>
    <name evidence="2" type="ORF">B9Z55_024066</name>
</gene>
<accession>A0A2G5SST0</accession>
<sequence length="216" mass="25252">MSTSPTFGSLPTSVSDPILNAVNVYLLMNPQIMRQIEAINSSAGGTISSPVTVLSRNVTLQEYHNLLRNETQLYYPTRQNDKSLLKLILIEIGKKHKLWAANDYSKQQRVYELVGLAIYNQTGKLIRPYSIFQLYRRMRVNLKARIRRAILNKKTPMEIEKILSRWEFYENLKFYRKTLERWEKSLRNGGSVTIEDDEDLDEEDRAQEMDFSLENV</sequence>
<dbReference type="GO" id="GO:0005634">
    <property type="term" value="C:nucleus"/>
    <property type="evidence" value="ECO:0007669"/>
    <property type="project" value="TreeGrafter"/>
</dbReference>
<protein>
    <submittedName>
        <fullName evidence="2">Uncharacterized protein</fullName>
    </submittedName>
</protein>
<feature type="compositionally biased region" description="Acidic residues" evidence="1">
    <location>
        <begin position="196"/>
        <end position="205"/>
    </location>
</feature>
<evidence type="ECO:0000313" key="3">
    <source>
        <dbReference type="Proteomes" id="UP000230233"/>
    </source>
</evidence>
<dbReference type="EMBL" id="PDUG01000006">
    <property type="protein sequence ID" value="PIC18028.1"/>
    <property type="molecule type" value="Genomic_DNA"/>
</dbReference>
<dbReference type="Pfam" id="PF03353">
    <property type="entry name" value="Lin-8"/>
    <property type="match status" value="1"/>
</dbReference>
<evidence type="ECO:0000256" key="1">
    <source>
        <dbReference type="SAM" id="MobiDB-lite"/>
    </source>
</evidence>
<dbReference type="Proteomes" id="UP000230233">
    <property type="component" value="Chromosome X"/>
</dbReference>
<evidence type="ECO:0000313" key="2">
    <source>
        <dbReference type="EMBL" id="PIC18028.1"/>
    </source>
</evidence>
<proteinExistence type="predicted"/>
<feature type="region of interest" description="Disordered" evidence="1">
    <location>
        <begin position="196"/>
        <end position="216"/>
    </location>
</feature>
<name>A0A2G5SST0_9PELO</name>
<dbReference type="InterPro" id="IPR005020">
    <property type="entry name" value="LIN-8"/>
</dbReference>
<organism evidence="2 3">
    <name type="scientific">Caenorhabditis nigoni</name>
    <dbReference type="NCBI Taxonomy" id="1611254"/>
    <lineage>
        <taxon>Eukaryota</taxon>
        <taxon>Metazoa</taxon>
        <taxon>Ecdysozoa</taxon>
        <taxon>Nematoda</taxon>
        <taxon>Chromadorea</taxon>
        <taxon>Rhabditida</taxon>
        <taxon>Rhabditina</taxon>
        <taxon>Rhabditomorpha</taxon>
        <taxon>Rhabditoidea</taxon>
        <taxon>Rhabditidae</taxon>
        <taxon>Peloderinae</taxon>
        <taxon>Caenorhabditis</taxon>
    </lineage>
</organism>
<dbReference type="PANTHER" id="PTHR32020:SF3">
    <property type="entry name" value="ARID DOMAIN-CONTAINING PROTEIN-RELATED"/>
    <property type="match status" value="1"/>
</dbReference>
<comment type="caution">
    <text evidence="2">The sequence shown here is derived from an EMBL/GenBank/DDBJ whole genome shotgun (WGS) entry which is preliminary data.</text>
</comment>
<dbReference type="PANTHER" id="PTHR32020">
    <property type="entry name" value="LIN-8 DOMAIN CONTAINING-RELATED"/>
    <property type="match status" value="1"/>
</dbReference>